<dbReference type="PANTHER" id="PTHR47964:SF1">
    <property type="entry name" value="ATP-DEPENDENT DNA HELICASE HOMOLOG RECG, CHLOROPLASTIC"/>
    <property type="match status" value="1"/>
</dbReference>
<keyword evidence="6 9" id="KW-0067">ATP-binding</keyword>
<evidence type="ECO:0000256" key="4">
    <source>
        <dbReference type="ARBA" id="ARBA00022801"/>
    </source>
</evidence>
<accession>A0A9E7BZM7</accession>
<dbReference type="Pfam" id="PF00271">
    <property type="entry name" value="Helicase_C"/>
    <property type="match status" value="1"/>
</dbReference>
<keyword evidence="1 9" id="KW-0963">Cytoplasm</keyword>
<dbReference type="EC" id="3.6.4.-" evidence="9"/>
<proteinExistence type="inferred from homology"/>
<evidence type="ECO:0000256" key="1">
    <source>
        <dbReference type="ARBA" id="ARBA00022490"/>
    </source>
</evidence>
<dbReference type="Proteomes" id="UP001162834">
    <property type="component" value="Chromosome"/>
</dbReference>
<keyword evidence="3 9" id="KW-0227">DNA damage</keyword>
<dbReference type="Gene3D" id="2.40.10.170">
    <property type="match status" value="1"/>
</dbReference>
<dbReference type="PROSITE" id="PS51194">
    <property type="entry name" value="HELICASE_CTER"/>
    <property type="match status" value="1"/>
</dbReference>
<dbReference type="Gene3D" id="3.40.50.11180">
    <property type="match status" value="1"/>
</dbReference>
<dbReference type="NCBIfam" id="TIGR00580">
    <property type="entry name" value="mfd"/>
    <property type="match status" value="1"/>
</dbReference>
<dbReference type="InterPro" id="IPR014001">
    <property type="entry name" value="Helicase_ATP-bd"/>
</dbReference>
<dbReference type="InterPro" id="IPR005118">
    <property type="entry name" value="TRCF_C"/>
</dbReference>
<dbReference type="InterPro" id="IPR027417">
    <property type="entry name" value="P-loop_NTPase"/>
</dbReference>
<dbReference type="InterPro" id="IPR001650">
    <property type="entry name" value="Helicase_C-like"/>
</dbReference>
<keyword evidence="2 9" id="KW-0547">Nucleotide-binding</keyword>
<evidence type="ECO:0000313" key="13">
    <source>
        <dbReference type="Proteomes" id="UP001162834"/>
    </source>
</evidence>
<sequence length="1173" mass="128565">MAVAVAVAVAGPAAGRWRGRRGALVDSVQAPAAPSRGRSVCAHMALRPLLALIEDDPGGSTLVRDGGRAFASSSLRPYVLAALADQDASKPAIVVAGDDRQARDLAADLRAWLAPRRVRFYPSRGVAYESHLAPPPHLVGLRVAALDALLDPGTVDAPVVVVSAVALSEKVPDPELRPHSLRLVVGDLIDVDEFTQQLADAGYERVDQVSDRGQFAVRGGILDIYPATEDRAVRVDLFDIEIESLRWFSTFTQRSLGDAEAVEIAPAAELAPEHRELAEIAALSSEDERPGHRAPSTDEADERWFARGRIAELLPVDRFRAFLDLAPDDALLLVAAEEEIAPALADHWQDVCAAFHAEDAHDLYVKPEEIQAALDARARVRLSAISGDQPIELRGQAADTGSRSLKEAESELEKLVRSGYRTVVTWARHGEGERAAYNLARLKAGWLDGVPVYDASLHFATASLRDGFIAPSLKLAVVPEHRLIRRRRAEPSGPAVSGKRGVLRSFADLRAGDIVVHEDHGIARFAGFDTRTVAGVTRDYLLLEYAGEDRVFVPSDQLAKISRYVGAGGEHPPLSKLGGTRWDTIKARARRAAQELAGELLNLYAERKRRSGFAFDPDGDWLRDFEAKFPHTETADQREAIEVVKADMETARPMDRLICGDVGYGKTEVALRAAFKAVEGGKQVLMLVPTTILAQQHFGTFSERLRDYPFTIEHVSRFRPAKEQREAVARFNQGKVDILIGTHRLLSRDVRPKDLGLLIVDEEQRFGVKQKELLRQLKLRVDVIAMSATPIPRTLQMSLAGVRDISVIETPPEGRRPVKTYVGEYDEDLVKQALEREHKRGGQAFFLHNRVETIDETAERLRALCPGMTFAVGHGQLDADELEQRMLSFLRGDADVLVATSIIESGIDIPQANTLVVERADVFGLAQLYQIRGRVGRSRERAYAYLLYPSADALTQEAAQRLAALSDYTELGAGFKIAMRDLEIRGAGNLLGDEQSGHVAALGFELYLQMLDEAVRAAEGMADDAPEPVRLDVNVDAYVPADYVPYEQAKIDVHRRIAGAAEVADLALLRDELEDRFGPVPEPLSNLISLQQARIKLGQAGAQAVTFRGGRLAVTPVELDSVRAKRIREQIPGALYESGKSQLSVRVPDDPQQRFPAVVHAADVLLSVTREAA</sequence>
<gene>
    <name evidence="9 12" type="primary">mfd</name>
    <name evidence="12" type="ORF">DSM104329_01042</name>
</gene>
<dbReference type="InterPro" id="IPR011545">
    <property type="entry name" value="DEAD/DEAH_box_helicase_dom"/>
</dbReference>
<comment type="function">
    <text evidence="9">Couples transcription and DNA repair by recognizing RNA polymerase (RNAP) stalled at DNA lesions. Mediates ATP-dependent release of RNAP and its truncated transcript from the DNA, and recruitment of nucleotide excision repair machinery to the damaged site.</text>
</comment>
<keyword evidence="5" id="KW-0347">Helicase</keyword>
<evidence type="ECO:0000259" key="11">
    <source>
        <dbReference type="PROSITE" id="PS51194"/>
    </source>
</evidence>
<dbReference type="SUPFAM" id="SSF143517">
    <property type="entry name" value="TRCF domain-like"/>
    <property type="match status" value="1"/>
</dbReference>
<evidence type="ECO:0000256" key="5">
    <source>
        <dbReference type="ARBA" id="ARBA00022806"/>
    </source>
</evidence>
<dbReference type="PROSITE" id="PS51192">
    <property type="entry name" value="HELICASE_ATP_BIND_1"/>
    <property type="match status" value="1"/>
</dbReference>
<evidence type="ECO:0000256" key="2">
    <source>
        <dbReference type="ARBA" id="ARBA00022741"/>
    </source>
</evidence>
<dbReference type="InterPro" id="IPR037235">
    <property type="entry name" value="TRCF-like_C_D7"/>
</dbReference>
<dbReference type="GO" id="GO:0005737">
    <property type="term" value="C:cytoplasm"/>
    <property type="evidence" value="ECO:0007669"/>
    <property type="project" value="UniProtKB-SubCell"/>
</dbReference>
<feature type="domain" description="Helicase ATP-binding" evidence="10">
    <location>
        <begin position="647"/>
        <end position="808"/>
    </location>
</feature>
<dbReference type="HAMAP" id="MF_00969">
    <property type="entry name" value="TRCF"/>
    <property type="match status" value="1"/>
</dbReference>
<dbReference type="InterPro" id="IPR004576">
    <property type="entry name" value="Mfd"/>
</dbReference>
<dbReference type="InterPro" id="IPR047112">
    <property type="entry name" value="RecG/Mfd"/>
</dbReference>
<keyword evidence="13" id="KW-1185">Reference proteome</keyword>
<dbReference type="GO" id="GO:0005524">
    <property type="term" value="F:ATP binding"/>
    <property type="evidence" value="ECO:0007669"/>
    <property type="project" value="UniProtKB-UniRule"/>
</dbReference>
<dbReference type="Pfam" id="PF00270">
    <property type="entry name" value="DEAD"/>
    <property type="match status" value="1"/>
</dbReference>
<organism evidence="12 13">
    <name type="scientific">Capillimicrobium parvum</name>
    <dbReference type="NCBI Taxonomy" id="2884022"/>
    <lineage>
        <taxon>Bacteria</taxon>
        <taxon>Bacillati</taxon>
        <taxon>Actinomycetota</taxon>
        <taxon>Thermoleophilia</taxon>
        <taxon>Solirubrobacterales</taxon>
        <taxon>Capillimicrobiaceae</taxon>
        <taxon>Capillimicrobium</taxon>
    </lineage>
</organism>
<dbReference type="InterPro" id="IPR003711">
    <property type="entry name" value="CarD-like/TRCF_RID"/>
</dbReference>
<comment type="similarity">
    <text evidence="9">In the N-terminal section; belongs to the UvrB family.</text>
</comment>
<dbReference type="Pfam" id="PF03461">
    <property type="entry name" value="TRCF"/>
    <property type="match status" value="1"/>
</dbReference>
<dbReference type="EMBL" id="CP087164">
    <property type="protein sequence ID" value="UGS34662.1"/>
    <property type="molecule type" value="Genomic_DNA"/>
</dbReference>
<dbReference type="Pfam" id="PF02559">
    <property type="entry name" value="CarD_TRCF_RID"/>
    <property type="match status" value="1"/>
</dbReference>
<reference evidence="12" key="1">
    <citation type="journal article" date="2022" name="Int. J. Syst. Evol. Microbiol.">
        <title>Pseudomonas aegrilactucae sp. nov. and Pseudomonas morbosilactucae sp. nov., pathogens causing bacterial rot of lettuce in Japan.</title>
        <authorList>
            <person name="Sawada H."/>
            <person name="Fujikawa T."/>
            <person name="Satou M."/>
        </authorList>
    </citation>
    <scope>NUCLEOTIDE SEQUENCE</scope>
    <source>
        <strain evidence="12">0166_1</strain>
    </source>
</reference>
<dbReference type="GO" id="GO:0003678">
    <property type="term" value="F:DNA helicase activity"/>
    <property type="evidence" value="ECO:0007669"/>
    <property type="project" value="TreeGrafter"/>
</dbReference>
<keyword evidence="7 9" id="KW-0238">DNA-binding</keyword>
<evidence type="ECO:0000313" key="12">
    <source>
        <dbReference type="EMBL" id="UGS34662.1"/>
    </source>
</evidence>
<dbReference type="SUPFAM" id="SSF52540">
    <property type="entry name" value="P-loop containing nucleoside triphosphate hydrolases"/>
    <property type="match status" value="3"/>
</dbReference>
<evidence type="ECO:0000256" key="3">
    <source>
        <dbReference type="ARBA" id="ARBA00022763"/>
    </source>
</evidence>
<evidence type="ECO:0000256" key="7">
    <source>
        <dbReference type="ARBA" id="ARBA00023125"/>
    </source>
</evidence>
<feature type="domain" description="Helicase C-terminal" evidence="11">
    <location>
        <begin position="829"/>
        <end position="983"/>
    </location>
</feature>
<dbReference type="GO" id="GO:0003684">
    <property type="term" value="F:damaged DNA binding"/>
    <property type="evidence" value="ECO:0007669"/>
    <property type="project" value="InterPro"/>
</dbReference>
<dbReference type="SMART" id="SM00487">
    <property type="entry name" value="DEXDc"/>
    <property type="match status" value="1"/>
</dbReference>
<evidence type="ECO:0000256" key="8">
    <source>
        <dbReference type="ARBA" id="ARBA00023204"/>
    </source>
</evidence>
<keyword evidence="4 9" id="KW-0378">Hydrolase</keyword>
<dbReference type="AlphaFoldDB" id="A0A9E7BZM7"/>
<dbReference type="GO" id="GO:0006355">
    <property type="term" value="P:regulation of DNA-templated transcription"/>
    <property type="evidence" value="ECO:0007669"/>
    <property type="project" value="UniProtKB-UniRule"/>
</dbReference>
<dbReference type="InterPro" id="IPR041471">
    <property type="entry name" value="UvrB_inter"/>
</dbReference>
<dbReference type="SUPFAM" id="SSF141259">
    <property type="entry name" value="CarD-like"/>
    <property type="match status" value="1"/>
</dbReference>
<dbReference type="SMART" id="SM00490">
    <property type="entry name" value="HELICc"/>
    <property type="match status" value="1"/>
</dbReference>
<comment type="similarity">
    <text evidence="9">In the C-terminal section; belongs to the helicase family. RecG subfamily.</text>
</comment>
<dbReference type="Gene3D" id="3.90.1150.50">
    <property type="entry name" value="Transcription-repair-coupling factor, D7 domain"/>
    <property type="match status" value="1"/>
</dbReference>
<dbReference type="GO" id="GO:0016787">
    <property type="term" value="F:hydrolase activity"/>
    <property type="evidence" value="ECO:0007669"/>
    <property type="project" value="UniProtKB-KW"/>
</dbReference>
<evidence type="ECO:0000256" key="9">
    <source>
        <dbReference type="HAMAP-Rule" id="MF_00969"/>
    </source>
</evidence>
<name>A0A9E7BZM7_9ACTN</name>
<evidence type="ECO:0000256" key="6">
    <source>
        <dbReference type="ARBA" id="ARBA00022840"/>
    </source>
</evidence>
<dbReference type="SMART" id="SM00982">
    <property type="entry name" value="TRCF"/>
    <property type="match status" value="1"/>
</dbReference>
<dbReference type="PANTHER" id="PTHR47964">
    <property type="entry name" value="ATP-DEPENDENT DNA HELICASE HOMOLOG RECG, CHLOROPLASTIC"/>
    <property type="match status" value="1"/>
</dbReference>
<dbReference type="SMART" id="SM01058">
    <property type="entry name" value="CarD_TRCF"/>
    <property type="match status" value="1"/>
</dbReference>
<dbReference type="CDD" id="cd17991">
    <property type="entry name" value="DEXHc_TRCF"/>
    <property type="match status" value="1"/>
</dbReference>
<dbReference type="KEGG" id="sbae:DSM104329_01042"/>
<evidence type="ECO:0000259" key="10">
    <source>
        <dbReference type="PROSITE" id="PS51192"/>
    </source>
</evidence>
<dbReference type="Gene3D" id="3.30.2060.10">
    <property type="entry name" value="Penicillin-binding protein 1b domain"/>
    <property type="match status" value="1"/>
</dbReference>
<keyword evidence="8 9" id="KW-0234">DNA repair</keyword>
<dbReference type="Gene3D" id="3.40.50.300">
    <property type="entry name" value="P-loop containing nucleotide triphosphate hydrolases"/>
    <property type="match status" value="2"/>
</dbReference>
<comment type="subcellular location">
    <subcellularLocation>
        <location evidence="9">Cytoplasm</location>
    </subcellularLocation>
</comment>
<dbReference type="GO" id="GO:0000716">
    <property type="term" value="P:transcription-coupled nucleotide-excision repair, DNA damage recognition"/>
    <property type="evidence" value="ECO:0007669"/>
    <property type="project" value="UniProtKB-UniRule"/>
</dbReference>
<dbReference type="Pfam" id="PF17757">
    <property type="entry name" value="UvrB_inter"/>
    <property type="match status" value="1"/>
</dbReference>
<dbReference type="InterPro" id="IPR036101">
    <property type="entry name" value="CarD-like/TRCF_RID_sf"/>
</dbReference>
<protein>
    <recommendedName>
        <fullName evidence="9">Transcription-repair-coupling factor</fullName>
        <shortName evidence="9">TRCF</shortName>
        <ecNumber evidence="9">3.6.4.-</ecNumber>
    </recommendedName>
</protein>